<keyword evidence="4" id="KW-0472">Membrane</keyword>
<gene>
    <name evidence="7" type="ORF">RB2654_17181</name>
</gene>
<organism evidence="7 8">
    <name type="scientific">Maritimibacter alkaliphilus HTCC2654</name>
    <dbReference type="NCBI Taxonomy" id="314271"/>
    <lineage>
        <taxon>Bacteria</taxon>
        <taxon>Pseudomonadati</taxon>
        <taxon>Pseudomonadota</taxon>
        <taxon>Alphaproteobacteria</taxon>
        <taxon>Rhodobacterales</taxon>
        <taxon>Roseobacteraceae</taxon>
        <taxon>Maritimibacter</taxon>
    </lineage>
</organism>
<dbReference type="GO" id="GO:0097347">
    <property type="term" value="C:TAM protein secretion complex"/>
    <property type="evidence" value="ECO:0007669"/>
    <property type="project" value="TreeGrafter"/>
</dbReference>
<evidence type="ECO:0000256" key="3">
    <source>
        <dbReference type="ARBA" id="ARBA00022989"/>
    </source>
</evidence>
<evidence type="ECO:0000256" key="4">
    <source>
        <dbReference type="ARBA" id="ARBA00023136"/>
    </source>
</evidence>
<dbReference type="GO" id="GO:0009306">
    <property type="term" value="P:protein secretion"/>
    <property type="evidence" value="ECO:0007669"/>
    <property type="project" value="InterPro"/>
</dbReference>
<feature type="domain" description="Translocation and assembly module TamB C-terminal" evidence="6">
    <location>
        <begin position="1023"/>
        <end position="1371"/>
    </location>
</feature>
<evidence type="ECO:0000313" key="7">
    <source>
        <dbReference type="EMBL" id="EAQ14424.1"/>
    </source>
</evidence>
<dbReference type="Proteomes" id="UP000002931">
    <property type="component" value="Unassembled WGS sequence"/>
</dbReference>
<reference evidence="7 8" key="1">
    <citation type="journal article" date="2010" name="J. Bacteriol.">
        <title>Genome sequences of Pelagibaca bermudensis HTCC2601T and Maritimibacter alkaliphilus HTCC2654T, the type strains of two marine Roseobacter genera.</title>
        <authorList>
            <person name="Thrash J.C."/>
            <person name="Cho J.C."/>
            <person name="Ferriera S."/>
            <person name="Johnson J."/>
            <person name="Vergin K.L."/>
            <person name="Giovannoni S.J."/>
        </authorList>
    </citation>
    <scope>NUCLEOTIDE SEQUENCE [LARGE SCALE GENOMIC DNA]</scope>
    <source>
        <strain evidence="7 8">HTCC2654</strain>
    </source>
</reference>
<evidence type="ECO:0000313" key="8">
    <source>
        <dbReference type="Proteomes" id="UP000002931"/>
    </source>
</evidence>
<evidence type="ECO:0000259" key="6">
    <source>
        <dbReference type="Pfam" id="PF04357"/>
    </source>
</evidence>
<feature type="signal peptide" evidence="5">
    <location>
        <begin position="1"/>
        <end position="20"/>
    </location>
</feature>
<evidence type="ECO:0000256" key="2">
    <source>
        <dbReference type="ARBA" id="ARBA00022692"/>
    </source>
</evidence>
<keyword evidence="3" id="KW-1133">Transmembrane helix</keyword>
<dbReference type="Pfam" id="PF04357">
    <property type="entry name" value="TamB"/>
    <property type="match status" value="1"/>
</dbReference>
<evidence type="ECO:0000256" key="5">
    <source>
        <dbReference type="SAM" id="SignalP"/>
    </source>
</evidence>
<name>A3VBU1_9RHOB</name>
<dbReference type="InterPro" id="IPR007452">
    <property type="entry name" value="TamB_C"/>
</dbReference>
<dbReference type="STRING" id="314271.RB2654_17181"/>
<comment type="caution">
    <text evidence="7">The sequence shown here is derived from an EMBL/GenBank/DDBJ whole genome shotgun (WGS) entry which is preliminary data.</text>
</comment>
<feature type="chain" id="PRO_5002661656" description="Translocation and assembly module TamB C-terminal domain-containing protein" evidence="5">
    <location>
        <begin position="21"/>
        <end position="1371"/>
    </location>
</feature>
<proteinExistence type="predicted"/>
<accession>A3VBU1</accession>
<dbReference type="PANTHER" id="PTHR36985">
    <property type="entry name" value="TRANSLOCATION AND ASSEMBLY MODULE SUBUNIT TAMB"/>
    <property type="match status" value="1"/>
</dbReference>
<dbReference type="OrthoDB" id="7784409at2"/>
<dbReference type="EMBL" id="AAMT01000002">
    <property type="protein sequence ID" value="EAQ14424.1"/>
    <property type="molecule type" value="Genomic_DNA"/>
</dbReference>
<dbReference type="eggNOG" id="COG2911">
    <property type="taxonomic scope" value="Bacteria"/>
</dbReference>
<keyword evidence="8" id="KW-1185">Reference proteome</keyword>
<dbReference type="HOGENOM" id="CLU_002202_0_0_5"/>
<sequence length="1371" mass="141296">MKRFLALLATLTLIGLPAGAQDDTTEEEDKSILESFLEENLSSEGMDVTVNGFSGALSREATMQEMTFADAEGVWLRLEDVALNWNRAAVLRGRIEVRELSAGLIELARLPAGGSSGPSAEASDFTLPDLPVSIDIGLIDAERLVLGAPVLGERIEMTLEGLANLADGEGAVDVALSRTDGELGDLTLAGSYSNTSKVLAVNLRLEEGQGGIVANLASLPGEPALSVRVEGEDRLDDFTANIVLATDGQNRVAGQVRAAAAVDGEGDAQKTQLQIEADLAGDLRPLFEEQYQAFFGGESVLHLDATRFQNKSIRVADLFLKTEALELRGDALVSAKGWPQNAQITGTLANADGSPVVLPIAGPETRIGSAEIEFDYDALRGEGWVGAIELEGFAREDMALAALNVSGAGKLRSGGGDTIPSVGGRVVISADGIDLGDEPLNAAVGERITGNLIFAKADNTPFRFTDVDISGEDYGLTGDVTLRTEVEQLDLVSDLDLRLEAERLARFAQISGQDLKGAASLSIKGSVAVPDGPFDLEIDGATQDLSVGIAQVDSLLAGESRISIAADRNQQRTAINRLTIAGPGITASAMGELRTNGSSLDAQIELPDASRLDERLSGRLALNATAVQVRDDWTVEATATGPGGLDADITGTGTIADGAIGPVQATLVAALDSIAPYSGLAGADLGGAVDLTASVDADLTTMAVALTGSLQGQNLSFRMGDTDQSFAGASELVFDVSRDAAGALAADVTARGPGGLIADIEGTGAMVEGKIGPVAATVNASANSIAPYSGLAGRDLTGSIDLSANVEADLTTMAVSLDGSLQGRDLSFSAGEVDQLLAGGSEVVFDVRRDEAGKIFVDRLTANTPQVSLTADGTSEGGQSRVNFDARLADVGIFVPEFPGPFSASGTAVLTGDDYRVDISGQGPGGITVNVAGSLASTMDNANLSIDGTVPLALANAFTGQNRVDGTASVNVNLNGPLVLTSLSGTVRTTNARVAVPSLRVSLDPIQANVNLGNGRARLEVGAAVSSGGRIEIAGPITLEPPFNGDLVIRLQNVGLTDPSLYDTQINGQLTVSGPLTGGARIAGTVRPGVAEIRIPSSGFGVAGTVEGLRHVNEPAAVYATRVRAGQVGTTASGNSAGGPAFPLDIVVDAPNQVFIRGRGLDAEVGGRLRLTGTTNDIVPQGSLSLIRGRLSLLGNRIELTEARATLEGDFDPFIAVTAETTVDDTAIQIRIDGQATDPEITFSSVPDLPQDEIFSRLIFGRSISEISALQALRLANGIATLTGRSGGGVIGNLRQGFGLADLDIGQNDDGALAVRAGAYISENIYTGVEVGADGEAEVNINLDLTKNLTARGAVSNKGEASIGIYFERDY</sequence>
<dbReference type="PANTHER" id="PTHR36985:SF1">
    <property type="entry name" value="TRANSLOCATION AND ASSEMBLY MODULE SUBUNIT TAMB"/>
    <property type="match status" value="1"/>
</dbReference>
<dbReference type="RefSeq" id="WP_008333845.1">
    <property type="nucleotide sequence ID" value="NZ_CH902578.1"/>
</dbReference>
<keyword evidence="5" id="KW-0732">Signal</keyword>
<keyword evidence="2" id="KW-0812">Transmembrane</keyword>
<protein>
    <recommendedName>
        <fullName evidence="6">Translocation and assembly module TamB C-terminal domain-containing protein</fullName>
    </recommendedName>
</protein>
<comment type="subcellular location">
    <subcellularLocation>
        <location evidence="1">Membrane</location>
        <topology evidence="1">Single-pass membrane protein</topology>
    </subcellularLocation>
</comment>
<evidence type="ECO:0000256" key="1">
    <source>
        <dbReference type="ARBA" id="ARBA00004167"/>
    </source>
</evidence>
<dbReference type="GO" id="GO:0005886">
    <property type="term" value="C:plasma membrane"/>
    <property type="evidence" value="ECO:0007669"/>
    <property type="project" value="InterPro"/>
</dbReference>